<dbReference type="InterPro" id="IPR011701">
    <property type="entry name" value="MFS"/>
</dbReference>
<feature type="transmembrane region" description="Helical" evidence="6">
    <location>
        <begin position="41"/>
        <end position="66"/>
    </location>
</feature>
<dbReference type="PANTHER" id="PTHR42718:SF9">
    <property type="entry name" value="MAJOR FACILITATOR SUPERFAMILY MULTIDRUG TRANSPORTER MFSC"/>
    <property type="match status" value="1"/>
</dbReference>
<keyword evidence="9" id="KW-1185">Reference proteome</keyword>
<evidence type="ECO:0000256" key="1">
    <source>
        <dbReference type="ARBA" id="ARBA00004651"/>
    </source>
</evidence>
<dbReference type="SUPFAM" id="SSF103473">
    <property type="entry name" value="MFS general substrate transporter"/>
    <property type="match status" value="1"/>
</dbReference>
<evidence type="ECO:0000256" key="6">
    <source>
        <dbReference type="SAM" id="Phobius"/>
    </source>
</evidence>
<dbReference type="InterPro" id="IPR036259">
    <property type="entry name" value="MFS_trans_sf"/>
</dbReference>
<feature type="transmembrane region" description="Helical" evidence="6">
    <location>
        <begin position="12"/>
        <end position="29"/>
    </location>
</feature>
<keyword evidence="5 6" id="KW-0472">Membrane</keyword>
<evidence type="ECO:0000259" key="7">
    <source>
        <dbReference type="PROSITE" id="PS50850"/>
    </source>
</evidence>
<evidence type="ECO:0000313" key="8">
    <source>
        <dbReference type="EMBL" id="MBW7460046.1"/>
    </source>
</evidence>
<evidence type="ECO:0000313" key="9">
    <source>
        <dbReference type="Proteomes" id="UP001519887"/>
    </source>
</evidence>
<reference evidence="8 9" key="1">
    <citation type="submission" date="2021-07" db="EMBL/GenBank/DDBJ databases">
        <title>Paenibacillus radiodurans sp. nov., isolated from the southeastern edge of Tengger Desert.</title>
        <authorList>
            <person name="Zhang G."/>
        </authorList>
    </citation>
    <scope>NUCLEOTIDE SEQUENCE [LARGE SCALE GENOMIC DNA]</scope>
    <source>
        <strain evidence="8 9">CCM 7311</strain>
    </source>
</reference>
<dbReference type="PANTHER" id="PTHR42718">
    <property type="entry name" value="MAJOR FACILITATOR SUPERFAMILY MULTIDRUG TRANSPORTER MFSC"/>
    <property type="match status" value="1"/>
</dbReference>
<dbReference type="Gene3D" id="1.20.1720.10">
    <property type="entry name" value="Multidrug resistance protein D"/>
    <property type="match status" value="1"/>
</dbReference>
<gene>
    <name evidence="8" type="ORF">K0U00_38890</name>
</gene>
<keyword evidence="4 6" id="KW-1133">Transmembrane helix</keyword>
<comment type="subcellular location">
    <subcellularLocation>
        <location evidence="1">Cell membrane</location>
        <topology evidence="1">Multi-pass membrane protein</topology>
    </subcellularLocation>
</comment>
<feature type="transmembrane region" description="Helical" evidence="6">
    <location>
        <begin position="106"/>
        <end position="125"/>
    </location>
</feature>
<dbReference type="InterPro" id="IPR020846">
    <property type="entry name" value="MFS_dom"/>
</dbReference>
<dbReference type="EMBL" id="JAHZIK010001984">
    <property type="protein sequence ID" value="MBW7460046.1"/>
    <property type="molecule type" value="Genomic_DNA"/>
</dbReference>
<feature type="transmembrane region" description="Helical" evidence="6">
    <location>
        <begin position="78"/>
        <end position="100"/>
    </location>
</feature>
<evidence type="ECO:0000256" key="2">
    <source>
        <dbReference type="ARBA" id="ARBA00022448"/>
    </source>
</evidence>
<organism evidence="8 9">
    <name type="scientific">Paenibacillus sepulcri</name>
    <dbReference type="NCBI Taxonomy" id="359917"/>
    <lineage>
        <taxon>Bacteria</taxon>
        <taxon>Bacillati</taxon>
        <taxon>Bacillota</taxon>
        <taxon>Bacilli</taxon>
        <taxon>Bacillales</taxon>
        <taxon>Paenibacillaceae</taxon>
        <taxon>Paenibacillus</taxon>
    </lineage>
</organism>
<evidence type="ECO:0000256" key="4">
    <source>
        <dbReference type="ARBA" id="ARBA00022989"/>
    </source>
</evidence>
<accession>A0ABS7CGI5</accession>
<comment type="caution">
    <text evidence="8">The sequence shown here is derived from an EMBL/GenBank/DDBJ whole genome shotgun (WGS) entry which is preliminary data.</text>
</comment>
<evidence type="ECO:0000256" key="3">
    <source>
        <dbReference type="ARBA" id="ARBA00022692"/>
    </source>
</evidence>
<name>A0ABS7CGI5_9BACL</name>
<feature type="domain" description="Major facilitator superfamily (MFS) profile" evidence="7">
    <location>
        <begin position="12"/>
        <end position="134"/>
    </location>
</feature>
<dbReference type="Pfam" id="PF07690">
    <property type="entry name" value="MFS_1"/>
    <property type="match status" value="1"/>
</dbReference>
<feature type="non-terminal residue" evidence="8">
    <location>
        <position position="134"/>
    </location>
</feature>
<proteinExistence type="predicted"/>
<protein>
    <submittedName>
        <fullName evidence="8">MFS transporter</fullName>
    </submittedName>
</protein>
<keyword evidence="2" id="KW-0813">Transport</keyword>
<dbReference type="PROSITE" id="PS50850">
    <property type="entry name" value="MFS"/>
    <property type="match status" value="1"/>
</dbReference>
<keyword evidence="3 6" id="KW-0812">Transmembrane</keyword>
<dbReference type="Proteomes" id="UP001519887">
    <property type="component" value="Unassembled WGS sequence"/>
</dbReference>
<sequence length="134" mass="14407">MGISLKSEQRKVLLAVLLGTFTVILNNSSLNPAIPEFMEVFHINAVSASWIITIFLLAMGITMPLTGYLGDRFGKKRIYLLGLGLFVAGSLLGTLSWGLLPVIISRGMQGIAGGLMIPLSLAMIFEASPKEERG</sequence>
<evidence type="ECO:0000256" key="5">
    <source>
        <dbReference type="ARBA" id="ARBA00023136"/>
    </source>
</evidence>